<organism evidence="1 2">
    <name type="scientific">Moraxella catarrhalis</name>
    <name type="common">Branhamella catarrhalis</name>
    <dbReference type="NCBI Taxonomy" id="480"/>
    <lineage>
        <taxon>Bacteria</taxon>
        <taxon>Pseudomonadati</taxon>
        <taxon>Pseudomonadota</taxon>
        <taxon>Gammaproteobacteria</taxon>
        <taxon>Moraxellales</taxon>
        <taxon>Moraxellaceae</taxon>
        <taxon>Moraxella</taxon>
    </lineage>
</organism>
<protein>
    <submittedName>
        <fullName evidence="1">Heat shock protein GrpE</fullName>
    </submittedName>
</protein>
<reference evidence="1 2" key="1">
    <citation type="journal article" date="2016" name="Genome Biol. Evol.">
        <title>Comparative Genomic Analyses of the Moraxella catarrhalis Serosensitive and Seroresistant Lineages Demonstrate Their Independent Evolution.</title>
        <authorList>
            <person name="Earl J.P."/>
            <person name="de Vries S.P."/>
            <person name="Ahmed A."/>
            <person name="Powell E."/>
            <person name="Schultz M.P."/>
            <person name="Hermans P.W."/>
            <person name="Hill D.J."/>
            <person name="Zhou Z."/>
            <person name="Constantinidou C.I."/>
            <person name="Hu F.Z."/>
            <person name="Bootsma H.J."/>
            <person name="Ehrlich G.D."/>
        </authorList>
    </citation>
    <scope>NUCLEOTIDE SEQUENCE [LARGE SCALE GENOMIC DNA]</scope>
    <source>
        <strain evidence="1 2">F23</strain>
    </source>
</reference>
<evidence type="ECO:0000313" key="2">
    <source>
        <dbReference type="Proteomes" id="UP000078295"/>
    </source>
</evidence>
<evidence type="ECO:0000313" key="1">
    <source>
        <dbReference type="EMBL" id="OAV27035.1"/>
    </source>
</evidence>
<name>A0AB36DQP2_MORCA</name>
<dbReference type="EMBL" id="LXHQ01000016">
    <property type="protein sequence ID" value="OAV27035.1"/>
    <property type="molecule type" value="Genomic_DNA"/>
</dbReference>
<keyword evidence="1" id="KW-0346">Stress response</keyword>
<comment type="caution">
    <text evidence="1">The sequence shown here is derived from an EMBL/GenBank/DDBJ whole genome shotgun (WGS) entry which is preliminary data.</text>
</comment>
<gene>
    <name evidence="1" type="ORF">AO370_0376</name>
</gene>
<dbReference type="AlphaFoldDB" id="A0AB36DQP2"/>
<proteinExistence type="predicted"/>
<sequence>MSIFDSLHDRTGRLEKHFQALKNIQDLHDRTGRLETFSVFVHIAPLIFTTAQVA</sequence>
<accession>A0AB36DQP2</accession>
<dbReference type="Proteomes" id="UP000078295">
    <property type="component" value="Unassembled WGS sequence"/>
</dbReference>